<dbReference type="Proteomes" id="UP000326169">
    <property type="component" value="Unassembled WGS sequence"/>
</dbReference>
<evidence type="ECO:0000313" key="2">
    <source>
        <dbReference type="Proteomes" id="UP000326169"/>
    </source>
</evidence>
<proteinExistence type="predicted"/>
<evidence type="ECO:0000313" key="1">
    <source>
        <dbReference type="EMBL" id="GCE95040.1"/>
    </source>
</evidence>
<evidence type="ECO:0008006" key="3">
    <source>
        <dbReference type="Google" id="ProtNLM"/>
    </source>
</evidence>
<accession>A0A5M3TAP7</accession>
<dbReference type="RefSeq" id="WP_006619284.1">
    <property type="nucleotide sequence ID" value="NZ_BIMW01000122.1"/>
</dbReference>
<dbReference type="GeneID" id="301683907"/>
<organism evidence="1 2">
    <name type="scientific">Limnospira platensis NIES-46</name>
    <dbReference type="NCBI Taxonomy" id="1236695"/>
    <lineage>
        <taxon>Bacteria</taxon>
        <taxon>Bacillati</taxon>
        <taxon>Cyanobacteriota</taxon>
        <taxon>Cyanophyceae</taxon>
        <taxon>Oscillatoriophycideae</taxon>
        <taxon>Oscillatoriales</taxon>
        <taxon>Sirenicapillariaceae</taxon>
        <taxon>Limnospira</taxon>
    </lineage>
</organism>
<keyword evidence="2" id="KW-1185">Reference proteome</keyword>
<comment type="caution">
    <text evidence="1">The sequence shown here is derived from an EMBL/GenBank/DDBJ whole genome shotgun (WGS) entry which is preliminary data.</text>
</comment>
<reference evidence="1 2" key="1">
    <citation type="journal article" date="2019" name="J Genomics">
        <title>The Draft Genome of a Hydrogen-producing Cyanobacterium, Arthrospira platensis NIES-46.</title>
        <authorList>
            <person name="Suzuki S."/>
            <person name="Yamaguchi H."/>
            <person name="Kawachi M."/>
        </authorList>
    </citation>
    <scope>NUCLEOTIDE SEQUENCE [LARGE SCALE GENOMIC DNA]</scope>
    <source>
        <strain evidence="1 2">NIES-46</strain>
    </source>
</reference>
<name>A0A5M3TAP7_LIMPL</name>
<dbReference type="EMBL" id="BIMW01000122">
    <property type="protein sequence ID" value="GCE95040.1"/>
    <property type="molecule type" value="Genomic_DNA"/>
</dbReference>
<sequence length="200" mass="22875">MSVQLVPLHIPSGWAILHNSFGDVDPVIEHGYIINGEFFNENLLSAKPIEFNGIDWVTVGDGYLLQLGWYPEYRPEGCYRLTVSQGSDDQKIVVKYESKEREEIRQVLQRCLGWVSRHVGIDEIGSLLEIEGKQIDKNPLGFRGVRKKIAGISGDKLNRLTYSQVGWWSPVYYEVCNMAYLDQKSNRIDYNGFTPENKMA</sequence>
<protein>
    <recommendedName>
        <fullName evidence="3">Phage protein</fullName>
    </recommendedName>
</protein>
<gene>
    <name evidence="1" type="ORF">NIES46_31010</name>
</gene>